<dbReference type="Pfam" id="PF09339">
    <property type="entry name" value="HTH_IclR"/>
    <property type="match status" value="1"/>
</dbReference>
<accession>A0A0F8YMU1</accession>
<keyword evidence="2" id="KW-0238">DNA-binding</keyword>
<keyword evidence="3" id="KW-0804">Transcription</keyword>
<proteinExistence type="predicted"/>
<dbReference type="InterPro" id="IPR029016">
    <property type="entry name" value="GAF-like_dom_sf"/>
</dbReference>
<dbReference type="PROSITE" id="PS51078">
    <property type="entry name" value="ICLR_ED"/>
    <property type="match status" value="1"/>
</dbReference>
<evidence type="ECO:0000259" key="5">
    <source>
        <dbReference type="PROSITE" id="PS51078"/>
    </source>
</evidence>
<feature type="domain" description="IclR-ED" evidence="5">
    <location>
        <begin position="82"/>
        <end position="274"/>
    </location>
</feature>
<dbReference type="SMART" id="SM00346">
    <property type="entry name" value="HTH_ICLR"/>
    <property type="match status" value="1"/>
</dbReference>
<evidence type="ECO:0000256" key="2">
    <source>
        <dbReference type="ARBA" id="ARBA00023125"/>
    </source>
</evidence>
<dbReference type="InterPro" id="IPR036390">
    <property type="entry name" value="WH_DNA-bd_sf"/>
</dbReference>
<dbReference type="Pfam" id="PF01614">
    <property type="entry name" value="IclR_C"/>
    <property type="match status" value="1"/>
</dbReference>
<dbReference type="SUPFAM" id="SSF55781">
    <property type="entry name" value="GAF domain-like"/>
    <property type="match status" value="1"/>
</dbReference>
<gene>
    <name evidence="6" type="ORF">LCGC14_3074290</name>
</gene>
<dbReference type="Gene3D" id="1.10.10.10">
    <property type="entry name" value="Winged helix-like DNA-binding domain superfamily/Winged helix DNA-binding domain"/>
    <property type="match status" value="1"/>
</dbReference>
<dbReference type="PANTHER" id="PTHR30136:SF39">
    <property type="entry name" value="TRANSCRIPTIONAL REGULATORY PROTEIN"/>
    <property type="match status" value="1"/>
</dbReference>
<dbReference type="AlphaFoldDB" id="A0A0F8YMU1"/>
<reference evidence="6" key="1">
    <citation type="journal article" date="2015" name="Nature">
        <title>Complex archaea that bridge the gap between prokaryotes and eukaryotes.</title>
        <authorList>
            <person name="Spang A."/>
            <person name="Saw J.H."/>
            <person name="Jorgensen S.L."/>
            <person name="Zaremba-Niedzwiedzka K."/>
            <person name="Martijn J."/>
            <person name="Lind A.E."/>
            <person name="van Eijk R."/>
            <person name="Schleper C."/>
            <person name="Guy L."/>
            <person name="Ettema T.J."/>
        </authorList>
    </citation>
    <scope>NUCLEOTIDE SEQUENCE</scope>
</reference>
<dbReference type="GO" id="GO:0003677">
    <property type="term" value="F:DNA binding"/>
    <property type="evidence" value="ECO:0007669"/>
    <property type="project" value="UniProtKB-KW"/>
</dbReference>
<sequence>MKSSNHYYNQKNISTKGVQTIFRAISVLNEVAKNNDQGTALSNIARFVNLNVSTTHRILSALKSEGFIDHDPSSKLYHTGIALYHLGSSAHQFSICNHFRDPLEIIANNTKDTTFLQIRAGYDALCVDRAEGKFPIRTLTFDVGSRRPLGIGAGGLALISFLPNEEIQEIINANKRRYSYSNNRTPEEIRAFISQSQKLGYALSKGNVTPGATAVALPVYDDYGNVIAAISVAAIDQRMGKERIKKIARIIKSELEIHPSYRIKKESMLKGIKNCRKSNHIFRSTAKLKQKRRSS</sequence>
<dbReference type="InterPro" id="IPR036388">
    <property type="entry name" value="WH-like_DNA-bd_sf"/>
</dbReference>
<evidence type="ECO:0000256" key="1">
    <source>
        <dbReference type="ARBA" id="ARBA00023015"/>
    </source>
</evidence>
<evidence type="ECO:0000256" key="3">
    <source>
        <dbReference type="ARBA" id="ARBA00023163"/>
    </source>
</evidence>
<dbReference type="InterPro" id="IPR014757">
    <property type="entry name" value="Tscrpt_reg_IclR_C"/>
</dbReference>
<dbReference type="GO" id="GO:0045892">
    <property type="term" value="P:negative regulation of DNA-templated transcription"/>
    <property type="evidence" value="ECO:0007669"/>
    <property type="project" value="TreeGrafter"/>
</dbReference>
<protein>
    <recommendedName>
        <fullName evidence="7">HTH iclR-type domain-containing protein</fullName>
    </recommendedName>
</protein>
<comment type="caution">
    <text evidence="6">The sequence shown here is derived from an EMBL/GenBank/DDBJ whole genome shotgun (WGS) entry which is preliminary data.</text>
</comment>
<dbReference type="InterPro" id="IPR050707">
    <property type="entry name" value="HTH_MetabolicPath_Reg"/>
</dbReference>
<dbReference type="SUPFAM" id="SSF46785">
    <property type="entry name" value="Winged helix' DNA-binding domain"/>
    <property type="match status" value="1"/>
</dbReference>
<dbReference type="PANTHER" id="PTHR30136">
    <property type="entry name" value="HELIX-TURN-HELIX TRANSCRIPTIONAL REGULATOR, ICLR FAMILY"/>
    <property type="match status" value="1"/>
</dbReference>
<dbReference type="PROSITE" id="PS51077">
    <property type="entry name" value="HTH_ICLR"/>
    <property type="match status" value="1"/>
</dbReference>
<evidence type="ECO:0000259" key="4">
    <source>
        <dbReference type="PROSITE" id="PS51077"/>
    </source>
</evidence>
<evidence type="ECO:0008006" key="7">
    <source>
        <dbReference type="Google" id="ProtNLM"/>
    </source>
</evidence>
<evidence type="ECO:0000313" key="6">
    <source>
        <dbReference type="EMBL" id="KKK55464.1"/>
    </source>
</evidence>
<dbReference type="GO" id="GO:0003700">
    <property type="term" value="F:DNA-binding transcription factor activity"/>
    <property type="evidence" value="ECO:0007669"/>
    <property type="project" value="TreeGrafter"/>
</dbReference>
<organism evidence="6">
    <name type="scientific">marine sediment metagenome</name>
    <dbReference type="NCBI Taxonomy" id="412755"/>
    <lineage>
        <taxon>unclassified sequences</taxon>
        <taxon>metagenomes</taxon>
        <taxon>ecological metagenomes</taxon>
    </lineage>
</organism>
<dbReference type="InterPro" id="IPR005471">
    <property type="entry name" value="Tscrpt_reg_IclR_N"/>
</dbReference>
<dbReference type="EMBL" id="LAZR01065477">
    <property type="protein sequence ID" value="KKK55464.1"/>
    <property type="molecule type" value="Genomic_DNA"/>
</dbReference>
<keyword evidence="1" id="KW-0805">Transcription regulation</keyword>
<feature type="domain" description="HTH iclR-type" evidence="4">
    <location>
        <begin position="18"/>
        <end position="81"/>
    </location>
</feature>
<dbReference type="Gene3D" id="3.30.450.40">
    <property type="match status" value="1"/>
</dbReference>
<name>A0A0F8YMU1_9ZZZZ</name>